<dbReference type="AlphaFoldDB" id="A0A2W5PBD8"/>
<sequence length="249" mass="26535">MIAAAALALLPGTAWSQLAHPRAIAMLRSDATWTPVAFVCDSTDTNRIMALSPPDGTRAATLTSLSKPGLARSQVQVHVGAADAGMNQRWYPLTDANGRAIGHIHTVNPAMVEPGATTPTVTAVTLGDRTSNCRFAPQTRILAATPKRSIQITRDDGGGYRYRSYDHDADLAAVEVPWGGRDTRASLTIAGGRLIEQGDGWRGYDFANRGYVYRVRVSVDPAHGGGGVKVWRGGHMVLDEPFAAYVAAL</sequence>
<evidence type="ECO:0000256" key="1">
    <source>
        <dbReference type="SAM" id="SignalP"/>
    </source>
</evidence>
<organism evidence="2 3">
    <name type="scientific">Sphingomonas taxi</name>
    <dbReference type="NCBI Taxonomy" id="1549858"/>
    <lineage>
        <taxon>Bacteria</taxon>
        <taxon>Pseudomonadati</taxon>
        <taxon>Pseudomonadota</taxon>
        <taxon>Alphaproteobacteria</taxon>
        <taxon>Sphingomonadales</taxon>
        <taxon>Sphingomonadaceae</taxon>
        <taxon>Sphingomonas</taxon>
    </lineage>
</organism>
<keyword evidence="1" id="KW-0732">Signal</keyword>
<name>A0A2W5PBD8_9SPHN</name>
<dbReference type="EMBL" id="QFQI01000002">
    <property type="protein sequence ID" value="PZQ61828.1"/>
    <property type="molecule type" value="Genomic_DNA"/>
</dbReference>
<comment type="caution">
    <text evidence="2">The sequence shown here is derived from an EMBL/GenBank/DDBJ whole genome shotgun (WGS) entry which is preliminary data.</text>
</comment>
<reference evidence="2 3" key="1">
    <citation type="submission" date="2017-08" db="EMBL/GenBank/DDBJ databases">
        <title>Infants hospitalized years apart are colonized by the same room-sourced microbial strains.</title>
        <authorList>
            <person name="Brooks B."/>
            <person name="Olm M.R."/>
            <person name="Firek B.A."/>
            <person name="Baker R."/>
            <person name="Thomas B.C."/>
            <person name="Morowitz M.J."/>
            <person name="Banfield J.F."/>
        </authorList>
    </citation>
    <scope>NUCLEOTIDE SEQUENCE [LARGE SCALE GENOMIC DNA]</scope>
    <source>
        <strain evidence="2">S2_005_001_R1_22</strain>
    </source>
</reference>
<gene>
    <name evidence="2" type="ORF">DI544_04190</name>
</gene>
<dbReference type="Proteomes" id="UP000249229">
    <property type="component" value="Unassembled WGS sequence"/>
</dbReference>
<protein>
    <submittedName>
        <fullName evidence="2">Uncharacterized protein</fullName>
    </submittedName>
</protein>
<evidence type="ECO:0000313" key="3">
    <source>
        <dbReference type="Proteomes" id="UP000249229"/>
    </source>
</evidence>
<accession>A0A2W5PBD8</accession>
<proteinExistence type="predicted"/>
<feature type="chain" id="PRO_5016011722" evidence="1">
    <location>
        <begin position="20"/>
        <end position="249"/>
    </location>
</feature>
<feature type="signal peptide" evidence="1">
    <location>
        <begin position="1"/>
        <end position="19"/>
    </location>
</feature>
<evidence type="ECO:0000313" key="2">
    <source>
        <dbReference type="EMBL" id="PZQ61828.1"/>
    </source>
</evidence>